<comment type="caution">
    <text evidence="2">The sequence shown here is derived from an EMBL/GenBank/DDBJ whole genome shotgun (WGS) entry which is preliminary data.</text>
</comment>
<protein>
    <submittedName>
        <fullName evidence="2">Metallo-beta-lactamase domain</fullName>
    </submittedName>
</protein>
<dbReference type="Proteomes" id="UP000239649">
    <property type="component" value="Unassembled WGS sequence"/>
</dbReference>
<evidence type="ECO:0000256" key="1">
    <source>
        <dbReference type="SAM" id="Coils"/>
    </source>
</evidence>
<proteinExistence type="predicted"/>
<sequence>MCLVFGWVAQVSRAARVDCALAQLGQLARQNEAALRRATQSREHLMTAARLRLVFEQLWKESTTGKIKELRDKVEDALNEGDRQEMQARMSNLFAAVSEVSTRLRNHLEGRKVLSAGVYSVEFGDLVLPGAWYCRDMNLLLGEHGGAPITHTEFQRLLHGLDVDAGATGGAGEELPHTVAQGRPLDVVKQDLGAVKEAMARQQAERGYEGMHIPDPRKVKKGWRRQWESMLAAAAAQAESEVGRPS</sequence>
<keyword evidence="1" id="KW-0175">Coiled coil</keyword>
<gene>
    <name evidence="2" type="ORF">C2E20_3095</name>
</gene>
<feature type="coiled-coil region" evidence="1">
    <location>
        <begin position="60"/>
        <end position="87"/>
    </location>
</feature>
<dbReference type="EMBL" id="LHPF02000006">
    <property type="protein sequence ID" value="PSC73644.1"/>
    <property type="molecule type" value="Genomic_DNA"/>
</dbReference>
<evidence type="ECO:0000313" key="2">
    <source>
        <dbReference type="EMBL" id="PSC73644.1"/>
    </source>
</evidence>
<name>A0A2P6VHS8_9CHLO</name>
<dbReference type="OrthoDB" id="10377938at2759"/>
<keyword evidence="3" id="KW-1185">Reference proteome</keyword>
<organism evidence="2 3">
    <name type="scientific">Micractinium conductrix</name>
    <dbReference type="NCBI Taxonomy" id="554055"/>
    <lineage>
        <taxon>Eukaryota</taxon>
        <taxon>Viridiplantae</taxon>
        <taxon>Chlorophyta</taxon>
        <taxon>core chlorophytes</taxon>
        <taxon>Trebouxiophyceae</taxon>
        <taxon>Chlorellales</taxon>
        <taxon>Chlorellaceae</taxon>
        <taxon>Chlorella clade</taxon>
        <taxon>Micractinium</taxon>
    </lineage>
</organism>
<accession>A0A2P6VHS8</accession>
<reference evidence="2 3" key="1">
    <citation type="journal article" date="2018" name="Plant J.">
        <title>Genome sequences of Chlorella sorokiniana UTEX 1602 and Micractinium conductrix SAG 241.80: implications to maltose excretion by a green alga.</title>
        <authorList>
            <person name="Arriola M.B."/>
            <person name="Velmurugan N."/>
            <person name="Zhang Y."/>
            <person name="Plunkett M.H."/>
            <person name="Hondzo H."/>
            <person name="Barney B.M."/>
        </authorList>
    </citation>
    <scope>NUCLEOTIDE SEQUENCE [LARGE SCALE GENOMIC DNA]</scope>
    <source>
        <strain evidence="2 3">SAG 241.80</strain>
    </source>
</reference>
<dbReference type="AlphaFoldDB" id="A0A2P6VHS8"/>
<evidence type="ECO:0000313" key="3">
    <source>
        <dbReference type="Proteomes" id="UP000239649"/>
    </source>
</evidence>